<dbReference type="EMBL" id="CAKKLH010000302">
    <property type="protein sequence ID" value="CAH0110303.1"/>
    <property type="molecule type" value="Genomic_DNA"/>
</dbReference>
<evidence type="ECO:0000313" key="1">
    <source>
        <dbReference type="EMBL" id="CAH0110303.1"/>
    </source>
</evidence>
<dbReference type="Proteomes" id="UP000789390">
    <property type="component" value="Unassembled WGS sequence"/>
</dbReference>
<dbReference type="AlphaFoldDB" id="A0A8J2WNY9"/>
<accession>A0A8J2WNY9</accession>
<evidence type="ECO:0000313" key="2">
    <source>
        <dbReference type="Proteomes" id="UP000789390"/>
    </source>
</evidence>
<comment type="caution">
    <text evidence="1">The sequence shown here is derived from an EMBL/GenBank/DDBJ whole genome shotgun (WGS) entry which is preliminary data.</text>
</comment>
<gene>
    <name evidence="1" type="ORF">DGAL_LOCUS13866</name>
</gene>
<keyword evidence="2" id="KW-1185">Reference proteome</keyword>
<organism evidence="1 2">
    <name type="scientific">Daphnia galeata</name>
    <dbReference type="NCBI Taxonomy" id="27404"/>
    <lineage>
        <taxon>Eukaryota</taxon>
        <taxon>Metazoa</taxon>
        <taxon>Ecdysozoa</taxon>
        <taxon>Arthropoda</taxon>
        <taxon>Crustacea</taxon>
        <taxon>Branchiopoda</taxon>
        <taxon>Diplostraca</taxon>
        <taxon>Cladocera</taxon>
        <taxon>Anomopoda</taxon>
        <taxon>Daphniidae</taxon>
        <taxon>Daphnia</taxon>
    </lineage>
</organism>
<sequence>MTERRTIFLPLSQYVFNDIESSSDEQDDLEFQNEEMLAFIGATAIEHHPRQVGYLNLIPLYSDADFFRHFKVTRTTFQYLSVHLHKSSFRSQVIFHGGFEPMTVNETLYINLQYLGNQGSMSQLMLSDPYSSSLDVYTWNAMNEPSIFNEKKVTIPEDCLHCSDMNIATTATVYASGGGYYSWIDYEL</sequence>
<reference evidence="1" key="1">
    <citation type="submission" date="2021-11" db="EMBL/GenBank/DDBJ databases">
        <authorList>
            <person name="Schell T."/>
        </authorList>
    </citation>
    <scope>NUCLEOTIDE SEQUENCE</scope>
    <source>
        <strain evidence="1">M5</strain>
    </source>
</reference>
<protein>
    <submittedName>
        <fullName evidence="1">Uncharacterized protein</fullName>
    </submittedName>
</protein>
<proteinExistence type="predicted"/>
<name>A0A8J2WNY9_9CRUS</name>